<organism evidence="3">
    <name type="scientific">mine drainage metagenome</name>
    <dbReference type="NCBI Taxonomy" id="410659"/>
    <lineage>
        <taxon>unclassified sequences</taxon>
        <taxon>metagenomes</taxon>
        <taxon>ecological metagenomes</taxon>
    </lineage>
</organism>
<evidence type="ECO:0000259" key="2">
    <source>
        <dbReference type="PROSITE" id="PS50113"/>
    </source>
</evidence>
<dbReference type="PROSITE" id="PS50113">
    <property type="entry name" value="PAC"/>
    <property type="match status" value="1"/>
</dbReference>
<reference evidence="3" key="1">
    <citation type="submission" date="2016-10" db="EMBL/GenBank/DDBJ databases">
        <title>Sequence of Gallionella enrichment culture.</title>
        <authorList>
            <person name="Poehlein A."/>
            <person name="Muehling M."/>
            <person name="Daniel R."/>
        </authorList>
    </citation>
    <scope>NUCLEOTIDE SEQUENCE</scope>
</reference>
<dbReference type="InterPro" id="IPR000014">
    <property type="entry name" value="PAS"/>
</dbReference>
<dbReference type="Pfam" id="PF13426">
    <property type="entry name" value="PAS_9"/>
    <property type="match status" value="1"/>
</dbReference>
<comment type="caution">
    <text evidence="3">The sequence shown here is derived from an EMBL/GenBank/DDBJ whole genome shotgun (WGS) entry which is preliminary data.</text>
</comment>
<dbReference type="NCBIfam" id="TIGR00229">
    <property type="entry name" value="sensory_box"/>
    <property type="match status" value="1"/>
</dbReference>
<accession>A0A1J5SM28</accession>
<dbReference type="EMBL" id="MLJW01000088">
    <property type="protein sequence ID" value="OIR01110.1"/>
    <property type="molecule type" value="Genomic_DNA"/>
</dbReference>
<dbReference type="InterPro" id="IPR035965">
    <property type="entry name" value="PAS-like_dom_sf"/>
</dbReference>
<name>A0A1J5SM28_9ZZZZ</name>
<dbReference type="InterPro" id="IPR000700">
    <property type="entry name" value="PAS-assoc_C"/>
</dbReference>
<evidence type="ECO:0000313" key="3">
    <source>
        <dbReference type="EMBL" id="OIR01110.1"/>
    </source>
</evidence>
<proteinExistence type="predicted"/>
<gene>
    <name evidence="3" type="ORF">GALL_169080</name>
</gene>
<sequence length="231" mass="26668">MEAQTRPVTELLRELQLHQIELEKQKDELKRAQISLQEARDRYIDFYDFAPAGCITFANNELIDDINITGAALLGEERGRLTNCRFDSFVAPEDVDKWHRHFMSVKQSDDKQTCELTLLRTDGSRLDVQLNSIRLVKDDKQPLVRIALTDITALKRMEAALRESEMRRRILEQQEIVQTSLDGFWVVNSTNGRILEVNDRFCSVSSTDQRNTCVKSLGGCFKIQCLPWSFI</sequence>
<keyword evidence="1" id="KW-0175">Coiled coil</keyword>
<evidence type="ECO:0000256" key="1">
    <source>
        <dbReference type="SAM" id="Coils"/>
    </source>
</evidence>
<feature type="domain" description="PAC" evidence="2">
    <location>
        <begin position="112"/>
        <end position="163"/>
    </location>
</feature>
<protein>
    <recommendedName>
        <fullName evidence="2">PAC domain-containing protein</fullName>
    </recommendedName>
</protein>
<dbReference type="Gene3D" id="3.30.450.20">
    <property type="entry name" value="PAS domain"/>
    <property type="match status" value="2"/>
</dbReference>
<dbReference type="Pfam" id="PF13188">
    <property type="entry name" value="PAS_8"/>
    <property type="match status" value="1"/>
</dbReference>
<dbReference type="AlphaFoldDB" id="A0A1J5SM28"/>
<feature type="coiled-coil region" evidence="1">
    <location>
        <begin position="8"/>
        <end position="42"/>
    </location>
</feature>
<dbReference type="SUPFAM" id="SSF55785">
    <property type="entry name" value="PYP-like sensor domain (PAS domain)"/>
    <property type="match status" value="2"/>
</dbReference>